<reference evidence="1 2" key="1">
    <citation type="submission" date="2024-01" db="EMBL/GenBank/DDBJ databases">
        <title>Unpublished Manusciprt.</title>
        <authorList>
            <person name="Duman M."/>
            <person name="Valdes E.G."/>
            <person name="Ajmi N."/>
            <person name="Altun S."/>
            <person name="Saticioglu I.B."/>
        </authorList>
    </citation>
    <scope>NUCLEOTIDE SEQUENCE [LARGE SCALE GENOMIC DNA]</scope>
    <source>
        <strain evidence="1 2">148P</strain>
    </source>
</reference>
<dbReference type="Proteomes" id="UP001335100">
    <property type="component" value="Unassembled WGS sequence"/>
</dbReference>
<dbReference type="EMBL" id="JAZDQJ010000009">
    <property type="protein sequence ID" value="MEE1933640.1"/>
    <property type="molecule type" value="Genomic_DNA"/>
</dbReference>
<dbReference type="InterPro" id="IPR010774">
    <property type="entry name" value="YbcO"/>
</dbReference>
<dbReference type="RefSeq" id="WP_330074470.1">
    <property type="nucleotide sequence ID" value="NZ_JAZDQJ010000009.1"/>
</dbReference>
<protein>
    <submittedName>
        <fullName evidence="1">DUF1364 domain-containing protein</fullName>
    </submittedName>
</protein>
<name>A0ABU7HQ27_9PSED</name>
<sequence>MRQSKLTKAARGRECQVRIPGICNGNPETVVLAHYRLAGTCGVGSKPNDLQGAWACSSCHDVIDGRHQAISHNEARHLHAEGVMRTQDMLVREGLVKA</sequence>
<comment type="caution">
    <text evidence="1">The sequence shown here is derived from an EMBL/GenBank/DDBJ whole genome shotgun (WGS) entry which is preliminary data.</text>
</comment>
<organism evidence="1 2">
    <name type="scientific">Pseudomonas ulcerans</name>
    <dbReference type="NCBI Taxonomy" id="3115852"/>
    <lineage>
        <taxon>Bacteria</taxon>
        <taxon>Pseudomonadati</taxon>
        <taxon>Pseudomonadota</taxon>
        <taxon>Gammaproteobacteria</taxon>
        <taxon>Pseudomonadales</taxon>
        <taxon>Pseudomonadaceae</taxon>
        <taxon>Pseudomonas</taxon>
    </lineage>
</organism>
<dbReference type="Pfam" id="PF07102">
    <property type="entry name" value="YbcO"/>
    <property type="match status" value="1"/>
</dbReference>
<proteinExistence type="predicted"/>
<dbReference type="Gene3D" id="3.30.50.20">
    <property type="entry name" value="prophage-derive protein ybcO"/>
    <property type="match status" value="1"/>
</dbReference>
<accession>A0ABU7HQ27</accession>
<evidence type="ECO:0000313" key="1">
    <source>
        <dbReference type="EMBL" id="MEE1933640.1"/>
    </source>
</evidence>
<evidence type="ECO:0000313" key="2">
    <source>
        <dbReference type="Proteomes" id="UP001335100"/>
    </source>
</evidence>
<keyword evidence="2" id="KW-1185">Reference proteome</keyword>
<gene>
    <name evidence="1" type="ORF">V0R50_10445</name>
</gene>